<dbReference type="EMBL" id="JAALLT010000002">
    <property type="protein sequence ID" value="NGP76116.1"/>
    <property type="molecule type" value="Genomic_DNA"/>
</dbReference>
<dbReference type="InterPro" id="IPR007710">
    <property type="entry name" value="Nucleoside_deoxyribTrfase"/>
</dbReference>
<dbReference type="HAMAP" id="MF_03036">
    <property type="entry name" value="Nuc_phosphate_hydrolase"/>
    <property type="match status" value="1"/>
</dbReference>
<dbReference type="SUPFAM" id="SSF52309">
    <property type="entry name" value="N-(deoxy)ribosyltransferase-like"/>
    <property type="match status" value="1"/>
</dbReference>
<dbReference type="GO" id="GO:0009159">
    <property type="term" value="P:deoxyribonucleoside monophosphate catabolic process"/>
    <property type="evidence" value="ECO:0007669"/>
    <property type="project" value="InterPro"/>
</dbReference>
<evidence type="ECO:0000313" key="8">
    <source>
        <dbReference type="Proteomes" id="UP000473278"/>
    </source>
</evidence>
<keyword evidence="7" id="KW-0808">Transferase</keyword>
<comment type="function">
    <text evidence="6">Catalyzes the cleavage of the N-glycosidic bond of deoxyribonucleoside 5'-monophosphates to yield deoxyribose 5-phosphate and a purine or pyrimidine base.</text>
</comment>
<comment type="catalytic activity">
    <reaction evidence="5">
        <text>5-hydroxymethyl-dUMP + H2O = 5-hydroxymethyluracil + 2-deoxy-D-ribose 5-phosphate</text>
        <dbReference type="Rhea" id="RHEA:77099"/>
        <dbReference type="ChEBI" id="CHEBI:15377"/>
        <dbReference type="ChEBI" id="CHEBI:16964"/>
        <dbReference type="ChEBI" id="CHEBI:62877"/>
        <dbReference type="ChEBI" id="CHEBI:90409"/>
    </reaction>
    <physiologicalReaction direction="left-to-right" evidence="5">
        <dbReference type="Rhea" id="RHEA:77100"/>
    </physiologicalReaction>
</comment>
<evidence type="ECO:0000256" key="1">
    <source>
        <dbReference type="ARBA" id="ARBA00011407"/>
    </source>
</evidence>
<comment type="catalytic activity">
    <reaction evidence="6">
        <text>a pyrimidine 2'-deoxyribonucleoside 5'-phosphate + H2O = a pyrimidine nucleobase + 2-deoxy-D-ribose 5-phosphate</text>
        <dbReference type="Rhea" id="RHEA:57852"/>
        <dbReference type="ChEBI" id="CHEBI:15377"/>
        <dbReference type="ChEBI" id="CHEBI:26432"/>
        <dbReference type="ChEBI" id="CHEBI:62877"/>
        <dbReference type="ChEBI" id="CHEBI:142209"/>
    </reaction>
</comment>
<dbReference type="GO" id="GO:0042802">
    <property type="term" value="F:identical protein binding"/>
    <property type="evidence" value="ECO:0007669"/>
    <property type="project" value="UniProtKB-ARBA"/>
</dbReference>
<dbReference type="Pfam" id="PF05014">
    <property type="entry name" value="Nuc_deoxyrib_tr"/>
    <property type="match status" value="1"/>
</dbReference>
<dbReference type="InterPro" id="IPR028607">
    <property type="entry name" value="DNPH1"/>
</dbReference>
<dbReference type="RefSeq" id="WP_165140174.1">
    <property type="nucleotide sequence ID" value="NZ_JAALLT010000002.1"/>
</dbReference>
<evidence type="ECO:0000256" key="6">
    <source>
        <dbReference type="HAMAP-Rule" id="MF_03036"/>
    </source>
</evidence>
<feature type="binding site" evidence="6">
    <location>
        <begin position="103"/>
        <end position="105"/>
    </location>
    <ligand>
        <name>substrate</name>
        <note>ligand shared between homodimeric partners</note>
    </ligand>
</feature>
<evidence type="ECO:0000256" key="4">
    <source>
        <dbReference type="ARBA" id="ARBA00023295"/>
    </source>
</evidence>
<keyword evidence="8" id="KW-1185">Reference proteome</keyword>
<keyword evidence="3 6" id="KW-0546">Nucleotide metabolism</keyword>
<organism evidence="7 8">
    <name type="scientific">Halalkalibaculum roseum</name>
    <dbReference type="NCBI Taxonomy" id="2709311"/>
    <lineage>
        <taxon>Bacteria</taxon>
        <taxon>Pseudomonadati</taxon>
        <taxon>Balneolota</taxon>
        <taxon>Balneolia</taxon>
        <taxon>Balneolales</taxon>
        <taxon>Balneolaceae</taxon>
        <taxon>Halalkalibaculum</taxon>
    </lineage>
</organism>
<gene>
    <name evidence="7" type="ORF">G3570_05705</name>
</gene>
<comment type="subunit">
    <text evidence="1 6">Monomer and homodimer.</text>
</comment>
<dbReference type="FunFam" id="3.40.50.450:FF:000019">
    <property type="entry name" value="2'-deoxynucleoside 5'-phosphate N-hydrolase 1"/>
    <property type="match status" value="1"/>
</dbReference>
<dbReference type="GO" id="GO:0009116">
    <property type="term" value="P:nucleoside metabolic process"/>
    <property type="evidence" value="ECO:0007669"/>
    <property type="project" value="UniProtKB-UniRule"/>
</dbReference>
<keyword evidence="4 6" id="KW-0326">Glycosidase</keyword>
<dbReference type="PANTHER" id="PTHR15364:SF0">
    <property type="entry name" value="2'-DEOXYNUCLEOSIDE 5'-PHOSPHATE N-HYDROLASE 1"/>
    <property type="match status" value="1"/>
</dbReference>
<comment type="caution">
    <text evidence="7">The sequence shown here is derived from an EMBL/GenBank/DDBJ whole genome shotgun (WGS) entry which is preliminary data.</text>
</comment>
<dbReference type="Gene3D" id="3.40.50.450">
    <property type="match status" value="1"/>
</dbReference>
<feature type="binding site" description="in other chain" evidence="6">
    <location>
        <position position="19"/>
    </location>
    <ligand>
        <name>substrate</name>
        <note>ligand shared between homodimeric partners</note>
    </ligand>
</feature>
<feature type="binding site" description="in other chain" evidence="6">
    <location>
        <position position="79"/>
    </location>
    <ligand>
        <name>substrate</name>
        <note>ligand shared between homodimeric partners</note>
    </ligand>
</feature>
<evidence type="ECO:0000256" key="3">
    <source>
        <dbReference type="ARBA" id="ARBA00023080"/>
    </source>
</evidence>
<comment type="similarity">
    <text evidence="6">Belongs to the 2'-deoxynucleoside 5'-phosphate N-hydrolase 1 family.</text>
</comment>
<dbReference type="InterPro" id="IPR051239">
    <property type="entry name" value="2'-dNMP_N-hydrolase"/>
</dbReference>
<reference evidence="7 8" key="1">
    <citation type="submission" date="2020-02" db="EMBL/GenBank/DDBJ databases">
        <title>Balneolaceae bacterium YR4-1, complete genome.</title>
        <authorList>
            <person name="Li Y."/>
            <person name="Wu S."/>
        </authorList>
    </citation>
    <scope>NUCLEOTIDE SEQUENCE [LARGE SCALE GENOMIC DNA]</scope>
    <source>
        <strain evidence="7 8">YR4-1</strain>
    </source>
</reference>
<dbReference type="GO" id="GO:0006163">
    <property type="term" value="P:purine nucleotide metabolic process"/>
    <property type="evidence" value="ECO:0007669"/>
    <property type="project" value="UniProtKB-ARBA"/>
</dbReference>
<name>A0A6M1SVG4_9BACT</name>
<accession>A0A6M1SVG4</accession>
<proteinExistence type="inferred from homology"/>
<dbReference type="PANTHER" id="PTHR15364">
    <property type="entry name" value="2'-DEOXYNUCLEOSIDE 5'-PHOSPHATE N-HYDROLASE 1"/>
    <property type="match status" value="1"/>
</dbReference>
<evidence type="ECO:0000313" key="7">
    <source>
        <dbReference type="EMBL" id="NGP76116.1"/>
    </source>
</evidence>
<dbReference type="GO" id="GO:0070694">
    <property type="term" value="F:5-hydroxymethyl-dUMP N-hydrolase activity"/>
    <property type="evidence" value="ECO:0007669"/>
    <property type="project" value="InterPro"/>
</dbReference>
<protein>
    <recommendedName>
        <fullName evidence="6">Putative 2'-deoxynucleoside 5'-phosphate N-hydrolase 1</fullName>
        <ecNumber evidence="6">3.2.2.-</ecNumber>
    </recommendedName>
</protein>
<dbReference type="Proteomes" id="UP000473278">
    <property type="component" value="Unassembled WGS sequence"/>
</dbReference>
<evidence type="ECO:0000256" key="5">
    <source>
        <dbReference type="ARBA" id="ARBA00047460"/>
    </source>
</evidence>
<evidence type="ECO:0000256" key="2">
    <source>
        <dbReference type="ARBA" id="ARBA00022801"/>
    </source>
</evidence>
<dbReference type="GO" id="GO:0016740">
    <property type="term" value="F:transferase activity"/>
    <property type="evidence" value="ECO:0007669"/>
    <property type="project" value="UniProtKB-KW"/>
</dbReference>
<feature type="binding site" description="in other chain" evidence="6">
    <location>
        <begin position="4"/>
        <end position="10"/>
    </location>
    <ligand>
        <name>substrate</name>
        <note>ligand shared between homodimeric partners</note>
    </ligand>
</feature>
<dbReference type="EC" id="3.2.2.-" evidence="6"/>
<sequence length="137" mass="15692">MKIYFSGSIRGGRIDADLYRDLITELKKYGQVLTEHVGSSALKEELSDREIHDRDIQWLHEADIVIAEVTTPSLGVGYEIAKAISFEKPVYCLYRENEETRVSAMIKGSPKVTCHSYNKFPEAREILCHIFGIRTRQ</sequence>
<dbReference type="AlphaFoldDB" id="A0A6M1SVG4"/>
<comment type="catalytic activity">
    <reaction evidence="6">
        <text>a purine 2'-deoxyribonucleoside 5'-phosphate + H2O = a purine nucleobase + 2-deoxy-D-ribose 5-phosphate</text>
        <dbReference type="Rhea" id="RHEA:51132"/>
        <dbReference type="ChEBI" id="CHEBI:15377"/>
        <dbReference type="ChEBI" id="CHEBI:26386"/>
        <dbReference type="ChEBI" id="CHEBI:62877"/>
        <dbReference type="ChEBI" id="CHEBI:142198"/>
    </reaction>
</comment>
<keyword evidence="2 6" id="KW-0378">Hydrolase</keyword>